<reference evidence="1" key="3">
    <citation type="submission" date="2025-09" db="UniProtKB">
        <authorList>
            <consortium name="Ensembl"/>
        </authorList>
    </citation>
    <scope>IDENTIFICATION</scope>
</reference>
<name>A0AAQ5Z0R8_AMPOC</name>
<dbReference type="Ensembl" id="ENSAOCT00000051165.1">
    <property type="protein sequence ID" value="ENSAOCP00000059678.1"/>
    <property type="gene ID" value="ENSAOCG00000027997.1"/>
</dbReference>
<dbReference type="PANTHER" id="PTHR31635">
    <property type="entry name" value="REVERSE TRANSCRIPTASE DOMAIN-CONTAINING PROTEIN-RELATED"/>
    <property type="match status" value="1"/>
</dbReference>
<protein>
    <recommendedName>
        <fullName evidence="3">Reverse transcriptase domain-containing protein</fullName>
    </recommendedName>
</protein>
<evidence type="ECO:0008006" key="3">
    <source>
        <dbReference type="Google" id="ProtNLM"/>
    </source>
</evidence>
<reference evidence="1" key="2">
    <citation type="submission" date="2025-08" db="UniProtKB">
        <authorList>
            <consortium name="Ensembl"/>
        </authorList>
    </citation>
    <scope>IDENTIFICATION</scope>
</reference>
<proteinExistence type="predicted"/>
<reference evidence="1 2" key="1">
    <citation type="submission" date="2022-01" db="EMBL/GenBank/DDBJ databases">
        <title>A chromosome-scale genome assembly of the false clownfish, Amphiprion ocellaris.</title>
        <authorList>
            <person name="Ryu T."/>
        </authorList>
    </citation>
    <scope>NUCLEOTIDE SEQUENCE [LARGE SCALE GENOMIC DNA]</scope>
</reference>
<evidence type="ECO:0000313" key="1">
    <source>
        <dbReference type="Ensembl" id="ENSAOCP00000059678.1"/>
    </source>
</evidence>
<keyword evidence="2" id="KW-1185">Reference proteome</keyword>
<sequence length="155" mass="18286">IVTYLKNPDSTFPKLLSGLDNFGQKYGYKLNINKTQVLCVNYTPSSSIRQKYKLKWDLGNIKYLGVFITQDLNKLYEINYHKINNNIQKDLSKHQEDDNFTVSETLKTWTDIVRKYKLEGDCRLLLWPLQTTLFRPGQIDKTFTTWTEVLQPYAH</sequence>
<dbReference type="AlphaFoldDB" id="A0AAQ5Z0R8"/>
<dbReference type="PANTHER" id="PTHR31635:SF196">
    <property type="entry name" value="REVERSE TRANSCRIPTASE DOMAIN-CONTAINING PROTEIN-RELATED"/>
    <property type="match status" value="1"/>
</dbReference>
<organism evidence="1 2">
    <name type="scientific">Amphiprion ocellaris</name>
    <name type="common">Clown anemonefish</name>
    <dbReference type="NCBI Taxonomy" id="80972"/>
    <lineage>
        <taxon>Eukaryota</taxon>
        <taxon>Metazoa</taxon>
        <taxon>Chordata</taxon>
        <taxon>Craniata</taxon>
        <taxon>Vertebrata</taxon>
        <taxon>Euteleostomi</taxon>
        <taxon>Actinopterygii</taxon>
        <taxon>Neopterygii</taxon>
        <taxon>Teleostei</taxon>
        <taxon>Neoteleostei</taxon>
        <taxon>Acanthomorphata</taxon>
        <taxon>Ovalentaria</taxon>
        <taxon>Pomacentridae</taxon>
        <taxon>Amphiprion</taxon>
    </lineage>
</organism>
<evidence type="ECO:0000313" key="2">
    <source>
        <dbReference type="Proteomes" id="UP001501940"/>
    </source>
</evidence>
<dbReference type="GeneTree" id="ENSGT00940000177568"/>
<dbReference type="Proteomes" id="UP001501940">
    <property type="component" value="Chromosome 17"/>
</dbReference>
<accession>A0AAQ5Z0R8</accession>